<protein>
    <submittedName>
        <fullName evidence="1">Uncharacterized protein</fullName>
    </submittedName>
</protein>
<reference evidence="1" key="1">
    <citation type="submission" date="2020-05" db="EMBL/GenBank/DDBJ databases">
        <title>Large-scale comparative analyses of tick genomes elucidate their genetic diversity and vector capacities.</title>
        <authorList>
            <person name="Jia N."/>
            <person name="Wang J."/>
            <person name="Shi W."/>
            <person name="Du L."/>
            <person name="Sun Y."/>
            <person name="Zhan W."/>
            <person name="Jiang J."/>
            <person name="Wang Q."/>
            <person name="Zhang B."/>
            <person name="Ji P."/>
            <person name="Sakyi L.B."/>
            <person name="Cui X."/>
            <person name="Yuan T."/>
            <person name="Jiang B."/>
            <person name="Yang W."/>
            <person name="Lam T.T.-Y."/>
            <person name="Chang Q."/>
            <person name="Ding S."/>
            <person name="Wang X."/>
            <person name="Zhu J."/>
            <person name="Ruan X."/>
            <person name="Zhao L."/>
            <person name="Wei J."/>
            <person name="Que T."/>
            <person name="Du C."/>
            <person name="Cheng J."/>
            <person name="Dai P."/>
            <person name="Han X."/>
            <person name="Huang E."/>
            <person name="Gao Y."/>
            <person name="Liu J."/>
            <person name="Shao H."/>
            <person name="Ye R."/>
            <person name="Li L."/>
            <person name="Wei W."/>
            <person name="Wang X."/>
            <person name="Wang C."/>
            <person name="Yang T."/>
            <person name="Huo Q."/>
            <person name="Li W."/>
            <person name="Guo W."/>
            <person name="Chen H."/>
            <person name="Zhou L."/>
            <person name="Ni X."/>
            <person name="Tian J."/>
            <person name="Zhou Y."/>
            <person name="Sheng Y."/>
            <person name="Liu T."/>
            <person name="Pan Y."/>
            <person name="Xia L."/>
            <person name="Li J."/>
            <person name="Zhao F."/>
            <person name="Cao W."/>
        </authorList>
    </citation>
    <scope>NUCLEOTIDE SEQUENCE</scope>
    <source>
        <strain evidence="1">Hyas-2018</strain>
    </source>
</reference>
<dbReference type="Proteomes" id="UP000821845">
    <property type="component" value="Chromosome 6"/>
</dbReference>
<keyword evidence="2" id="KW-1185">Reference proteome</keyword>
<evidence type="ECO:0000313" key="1">
    <source>
        <dbReference type="EMBL" id="KAH6928259.1"/>
    </source>
</evidence>
<accession>A0ACB7S2W7</accession>
<proteinExistence type="predicted"/>
<sequence>MPMTSTPLQRSPSSIPPVVLNRPLRECVGRVDACSQYHHRISVDGKYSLDFEGYYQRRKQRRGTPRSPWGNASIPAPAQNVPRRATMKPKQVPVYHVIDGLKYCTGYTAENVRQALSYMPKDGDIVMVSYVKVGNNWLEQIIQLILYRGESATGTLDYHMRTPYPELVGTAWLEQMPSPRFMKTHFDYSRQPINPKARYVYLARNPLDVCVSFYHFTRSLEAYKFQDGSFDDFFEIFVNGETDWGDYLDHLASWYARREDDNVLFVTYEQLKKDFRTTVLKVARFLGSHYEDTLLNEPGVFQQLEEKSSIPFMTKLLEVDEKTASDTKLSRTIKCTAPCSDFCATRRAKYVA</sequence>
<organism evidence="1 2">
    <name type="scientific">Hyalomma asiaticum</name>
    <name type="common">Tick</name>
    <dbReference type="NCBI Taxonomy" id="266040"/>
    <lineage>
        <taxon>Eukaryota</taxon>
        <taxon>Metazoa</taxon>
        <taxon>Ecdysozoa</taxon>
        <taxon>Arthropoda</taxon>
        <taxon>Chelicerata</taxon>
        <taxon>Arachnida</taxon>
        <taxon>Acari</taxon>
        <taxon>Parasitiformes</taxon>
        <taxon>Ixodida</taxon>
        <taxon>Ixodoidea</taxon>
        <taxon>Ixodidae</taxon>
        <taxon>Hyalomminae</taxon>
        <taxon>Hyalomma</taxon>
    </lineage>
</organism>
<gene>
    <name evidence="1" type="ORF">HPB50_013303</name>
</gene>
<dbReference type="EMBL" id="CM023486">
    <property type="protein sequence ID" value="KAH6928259.1"/>
    <property type="molecule type" value="Genomic_DNA"/>
</dbReference>
<name>A0ACB7S2W7_HYAAI</name>
<evidence type="ECO:0000313" key="2">
    <source>
        <dbReference type="Proteomes" id="UP000821845"/>
    </source>
</evidence>
<comment type="caution">
    <text evidence="1">The sequence shown here is derived from an EMBL/GenBank/DDBJ whole genome shotgun (WGS) entry which is preliminary data.</text>
</comment>